<organism evidence="1">
    <name type="scientific">marine metagenome</name>
    <dbReference type="NCBI Taxonomy" id="408172"/>
    <lineage>
        <taxon>unclassified sequences</taxon>
        <taxon>metagenomes</taxon>
        <taxon>ecological metagenomes</taxon>
    </lineage>
</organism>
<protein>
    <recommendedName>
        <fullName evidence="2">Phytanoyl-CoA dioxygenase</fullName>
    </recommendedName>
</protein>
<dbReference type="EMBL" id="UINC01049991">
    <property type="protein sequence ID" value="SVB62426.1"/>
    <property type="molecule type" value="Genomic_DNA"/>
</dbReference>
<sequence length="73" mass="8532">MIKDDQVKSFNERGYLVIENLLPENILENLQIVTDDFVEKSKTIIESDDIYDLSYVHTSENPAVRRLKNPHIN</sequence>
<gene>
    <name evidence="1" type="ORF">METZ01_LOCUS215280</name>
</gene>
<dbReference type="Gene3D" id="2.60.120.620">
    <property type="entry name" value="q2cbj1_9rhob like domain"/>
    <property type="match status" value="1"/>
</dbReference>
<dbReference type="SUPFAM" id="SSF51197">
    <property type="entry name" value="Clavaminate synthase-like"/>
    <property type="match status" value="1"/>
</dbReference>
<evidence type="ECO:0000313" key="1">
    <source>
        <dbReference type="EMBL" id="SVB62426.1"/>
    </source>
</evidence>
<accession>A0A382FH69</accession>
<evidence type="ECO:0008006" key="2">
    <source>
        <dbReference type="Google" id="ProtNLM"/>
    </source>
</evidence>
<name>A0A382FH69_9ZZZZ</name>
<dbReference type="AlphaFoldDB" id="A0A382FH69"/>
<reference evidence="1" key="1">
    <citation type="submission" date="2018-05" db="EMBL/GenBank/DDBJ databases">
        <authorList>
            <person name="Lanie J.A."/>
            <person name="Ng W.-L."/>
            <person name="Kazmierczak K.M."/>
            <person name="Andrzejewski T.M."/>
            <person name="Davidsen T.M."/>
            <person name="Wayne K.J."/>
            <person name="Tettelin H."/>
            <person name="Glass J.I."/>
            <person name="Rusch D."/>
            <person name="Podicherti R."/>
            <person name="Tsui H.-C.T."/>
            <person name="Winkler M.E."/>
        </authorList>
    </citation>
    <scope>NUCLEOTIDE SEQUENCE</scope>
</reference>
<feature type="non-terminal residue" evidence="1">
    <location>
        <position position="73"/>
    </location>
</feature>
<proteinExistence type="predicted"/>